<reference evidence="2 3" key="2">
    <citation type="submission" date="2016-12" db="EMBL/GenBank/DDBJ databases">
        <title>Draft Genome Sequence of Cystobacter ferrugineus Strain Cbfe23.</title>
        <authorList>
            <person name="Akbar S."/>
            <person name="Dowd S.E."/>
            <person name="Stevens D.C."/>
        </authorList>
    </citation>
    <scope>NUCLEOTIDE SEQUENCE [LARGE SCALE GENOMIC DNA]</scope>
    <source>
        <strain evidence="2 3">Cbfe23</strain>
    </source>
</reference>
<organism evidence="2 3">
    <name type="scientific">Cystobacter ferrugineus</name>
    <dbReference type="NCBI Taxonomy" id="83449"/>
    <lineage>
        <taxon>Bacteria</taxon>
        <taxon>Pseudomonadati</taxon>
        <taxon>Myxococcota</taxon>
        <taxon>Myxococcia</taxon>
        <taxon>Myxococcales</taxon>
        <taxon>Cystobacterineae</taxon>
        <taxon>Archangiaceae</taxon>
        <taxon>Cystobacter</taxon>
    </lineage>
</organism>
<evidence type="ECO:0008006" key="4">
    <source>
        <dbReference type="Google" id="ProtNLM"/>
    </source>
</evidence>
<keyword evidence="3" id="KW-1185">Reference proteome</keyword>
<evidence type="ECO:0000313" key="2">
    <source>
        <dbReference type="EMBL" id="OJH40955.1"/>
    </source>
</evidence>
<reference evidence="3" key="1">
    <citation type="submission" date="2016-11" db="EMBL/GenBank/DDBJ databases">
        <authorList>
            <person name="Shukria A."/>
            <person name="Stevens D.C."/>
        </authorList>
    </citation>
    <scope>NUCLEOTIDE SEQUENCE [LARGE SCALE GENOMIC DNA]</scope>
    <source>
        <strain evidence="3">Cbfe23</strain>
    </source>
</reference>
<gene>
    <name evidence="2" type="ORF">BON30_08565</name>
</gene>
<feature type="transmembrane region" description="Helical" evidence="1">
    <location>
        <begin position="152"/>
        <end position="175"/>
    </location>
</feature>
<feature type="transmembrane region" description="Helical" evidence="1">
    <location>
        <begin position="72"/>
        <end position="93"/>
    </location>
</feature>
<feature type="transmembrane region" description="Helical" evidence="1">
    <location>
        <begin position="301"/>
        <end position="319"/>
    </location>
</feature>
<feature type="transmembrane region" description="Helical" evidence="1">
    <location>
        <begin position="124"/>
        <end position="140"/>
    </location>
</feature>
<sequence>MWGVLLVLLTFLFRLPAFLNFGALDSDIAVVGLQSWHLGEGPSPLLLWGTTYQGVTAPVMARLVELLLPLRASLAVSSVLGHALLVLCLYGVLRQRLPSMWAALAAACVAVCPEPLNFLSYSAFRIWAFTLLFAGLYLAERSARAGAPARRLLLAVLAGAAVGLGYYTDLFVLQLLPGVVLYLLGWVWEPRASRWLALGGTLVGFGLGSIPRWLARMEAPQLSELSWSNLKHNWPLFWSKCLPYVTGTKLFATTTGFDRPEQVLEGAWLVLAVVGMGLFVGMAVAGGLLSLAPGTEWSARRLAWCGAAWVGVTLVGFLFTRRPQDVMSARYLVPLLLGFPLLVSPVLARLPRIQGTVWVSVLLLPVIAHFGVAGWRGYGGWVDHGLPRITPEGNGDDARTLLSALQQQGVEAAVADYWVAYRLTYLWKEQVTVAPGTGVNRYPPYPRRFASARRRALLFSAIVPGSRYLVPGPWEVRLRREGQPHERLTAGPYEVLLLK</sequence>
<feature type="transmembrane region" description="Helical" evidence="1">
    <location>
        <begin position="356"/>
        <end position="378"/>
    </location>
</feature>
<feature type="transmembrane region" description="Helical" evidence="1">
    <location>
        <begin position="100"/>
        <end position="118"/>
    </location>
</feature>
<feature type="transmembrane region" description="Helical" evidence="1">
    <location>
        <begin position="195"/>
        <end position="215"/>
    </location>
</feature>
<dbReference type="Proteomes" id="UP000182229">
    <property type="component" value="Unassembled WGS sequence"/>
</dbReference>
<feature type="transmembrane region" description="Helical" evidence="1">
    <location>
        <begin position="267"/>
        <end position="289"/>
    </location>
</feature>
<dbReference type="AlphaFoldDB" id="A0A1L9BFG7"/>
<keyword evidence="1" id="KW-0472">Membrane</keyword>
<dbReference type="EMBL" id="MPIN01000002">
    <property type="protein sequence ID" value="OJH40955.1"/>
    <property type="molecule type" value="Genomic_DNA"/>
</dbReference>
<dbReference type="STRING" id="83449.BON30_08565"/>
<name>A0A1L9BFG7_9BACT</name>
<evidence type="ECO:0000313" key="3">
    <source>
        <dbReference type="Proteomes" id="UP000182229"/>
    </source>
</evidence>
<feature type="transmembrane region" description="Helical" evidence="1">
    <location>
        <begin position="331"/>
        <end position="350"/>
    </location>
</feature>
<proteinExistence type="predicted"/>
<keyword evidence="1" id="KW-0812">Transmembrane</keyword>
<keyword evidence="1" id="KW-1133">Transmembrane helix</keyword>
<comment type="caution">
    <text evidence="2">The sequence shown here is derived from an EMBL/GenBank/DDBJ whole genome shotgun (WGS) entry which is preliminary data.</text>
</comment>
<evidence type="ECO:0000256" key="1">
    <source>
        <dbReference type="SAM" id="Phobius"/>
    </source>
</evidence>
<accession>A0A1L9BFG7</accession>
<protein>
    <recommendedName>
        <fullName evidence="4">Glycosyltransferase RgtA/B/C/D-like domain-containing protein</fullName>
    </recommendedName>
</protein>